<dbReference type="Gene3D" id="6.10.250.3160">
    <property type="match status" value="1"/>
</dbReference>
<dbReference type="Pfam" id="PF07714">
    <property type="entry name" value="PK_Tyr_Ser-Thr"/>
    <property type="match status" value="1"/>
</dbReference>
<dbReference type="HAMAP" id="MF_03181">
    <property type="entry name" value="PAN3"/>
    <property type="match status" value="1"/>
</dbReference>
<dbReference type="FunCoup" id="G4T570">
    <property type="interactions" value="77"/>
</dbReference>
<comment type="similarity">
    <text evidence="7">Belongs to the protein kinase superfamily. PAN3 family.</text>
</comment>
<comment type="domain">
    <text evidence="7">The pseudokinase domain, the coiled-coil (CC), and C-terminal knob domain (CK) form a structural unit (PKC) that forms an extensive high-affinity interaction surface for PAN2.</text>
</comment>
<comment type="domain">
    <text evidence="7">Contains a pseudokinase domain. The protein kinase domain is predicted to be catalytically inactive because some of the residues important for catalytic activity are substituted and it lacks the equivalent of the binding site for a peptide substrate. However, it has retained an ATP-binding site and ATP-binding is required for mRNA degradation, stimulating the activity of the PAN2 nuclease in vitro. The nucleotide-binding site is juxtaposed to the RNase active site of PAN2 in the complex and may actually bind nucleosides of a poly(A) RNA rather than ATP, feeding the poly(A)-tail to the active site of the deadenylase and thus increasing the efficiency with which this distributive enzyme degrades oligo(A) RNAs.</text>
</comment>
<dbReference type="GO" id="GO:0008143">
    <property type="term" value="F:poly(A) binding"/>
    <property type="evidence" value="ECO:0007669"/>
    <property type="project" value="TreeGrafter"/>
</dbReference>
<organism evidence="12 13">
    <name type="scientific">Serendipita indica (strain DSM 11827)</name>
    <name type="common">Root endophyte fungus</name>
    <name type="synonym">Piriformospora indica</name>
    <dbReference type="NCBI Taxonomy" id="1109443"/>
    <lineage>
        <taxon>Eukaryota</taxon>
        <taxon>Fungi</taxon>
        <taxon>Dikarya</taxon>
        <taxon>Basidiomycota</taxon>
        <taxon>Agaricomycotina</taxon>
        <taxon>Agaricomycetes</taxon>
        <taxon>Sebacinales</taxon>
        <taxon>Serendipitaceae</taxon>
        <taxon>Serendipita</taxon>
    </lineage>
</organism>
<evidence type="ECO:0000256" key="7">
    <source>
        <dbReference type="HAMAP-Rule" id="MF_03181"/>
    </source>
</evidence>
<dbReference type="OMA" id="YVFHSVD"/>
<evidence type="ECO:0000259" key="11">
    <source>
        <dbReference type="PROSITE" id="PS50103"/>
    </source>
</evidence>
<dbReference type="InterPro" id="IPR000571">
    <property type="entry name" value="Znf_CCCH"/>
</dbReference>
<comment type="subcellular location">
    <subcellularLocation>
        <location evidence="1 7">Cytoplasm</location>
    </subcellularLocation>
</comment>
<keyword evidence="8" id="KW-0479">Metal-binding</keyword>
<dbReference type="InterPro" id="IPR011009">
    <property type="entry name" value="Kinase-like_dom_sf"/>
</dbReference>
<dbReference type="GO" id="GO:0031251">
    <property type="term" value="C:PAN complex"/>
    <property type="evidence" value="ECO:0007669"/>
    <property type="project" value="UniProtKB-UniRule"/>
</dbReference>
<dbReference type="STRING" id="1109443.G4T570"/>
<reference evidence="12 13" key="1">
    <citation type="journal article" date="2011" name="PLoS Pathog.">
        <title>Endophytic Life Strategies Decoded by Genome and Transcriptome Analyses of the Mutualistic Root Symbiont Piriformospora indica.</title>
        <authorList>
            <person name="Zuccaro A."/>
            <person name="Lahrmann U."/>
            <person name="Guldener U."/>
            <person name="Langen G."/>
            <person name="Pfiffi S."/>
            <person name="Biedenkopf D."/>
            <person name="Wong P."/>
            <person name="Samans B."/>
            <person name="Grimm C."/>
            <person name="Basiewicz M."/>
            <person name="Murat C."/>
            <person name="Martin F."/>
            <person name="Kogel K.H."/>
        </authorList>
    </citation>
    <scope>NUCLEOTIDE SEQUENCE [LARGE SCALE GENOMIC DNA]</scope>
    <source>
        <strain evidence="12 13">DSM 11827</strain>
    </source>
</reference>
<dbReference type="GO" id="GO:0008270">
    <property type="term" value="F:zinc ion binding"/>
    <property type="evidence" value="ECO:0007669"/>
    <property type="project" value="UniProtKB-KW"/>
</dbReference>
<dbReference type="Pfam" id="PF18101">
    <property type="entry name" value="Pan3_CK"/>
    <property type="match status" value="1"/>
</dbReference>
<dbReference type="GO" id="GO:0000932">
    <property type="term" value="C:P-body"/>
    <property type="evidence" value="ECO:0007669"/>
    <property type="project" value="TreeGrafter"/>
</dbReference>
<feature type="binding site" evidence="7">
    <location>
        <begin position="346"/>
        <end position="347"/>
    </location>
    <ligand>
        <name>ATP</name>
        <dbReference type="ChEBI" id="CHEBI:30616"/>
    </ligand>
</feature>
<dbReference type="InterPro" id="IPR000719">
    <property type="entry name" value="Prot_kinase_dom"/>
</dbReference>
<protein>
    <recommendedName>
        <fullName evidence="7">PAN2-PAN3 deadenylation complex subunit PAN3</fullName>
    </recommendedName>
    <alternativeName>
        <fullName evidence="7">PAB1P-dependent poly(A)-specific ribonuclease</fullName>
    </alternativeName>
    <alternativeName>
        <fullName evidence="7">Poly(A)-nuclease deadenylation complex subunit 3</fullName>
        <shortName evidence="7">PAN deadenylation complex subunit 3</shortName>
    </alternativeName>
</protein>
<dbReference type="PROSITE" id="PS50103">
    <property type="entry name" value="ZF_C3H1"/>
    <property type="match status" value="1"/>
</dbReference>
<feature type="binding site" evidence="7">
    <location>
        <position position="232"/>
    </location>
    <ligand>
        <name>ATP</name>
        <dbReference type="ChEBI" id="CHEBI:30616"/>
    </ligand>
</feature>
<keyword evidence="8" id="KW-0863">Zinc-finger</keyword>
<feature type="coiled-coil region" evidence="7">
    <location>
        <begin position="449"/>
        <end position="487"/>
    </location>
</feature>
<dbReference type="InterPro" id="IPR001245">
    <property type="entry name" value="Ser-Thr/Tyr_kinase_cat_dom"/>
</dbReference>
<keyword evidence="2 7" id="KW-0963">Cytoplasm</keyword>
<dbReference type="PANTHER" id="PTHR12272:SF11">
    <property type="entry name" value="PAN2-PAN3 DEADENYLATION COMPLEX SUBUNIT PAN3"/>
    <property type="match status" value="1"/>
</dbReference>
<comment type="domain">
    <text evidence="7">The N-terminal zinc finger binds to poly(A) RNA.</text>
</comment>
<comment type="subunit">
    <text evidence="7">Homodimer. Forms a heterotrimer with a catalytic subunit PAN2 to form the poly(A)-nuclease (PAN) deadenylation complex. Interacts (via PAM-2 motif) with poly(A)-binding protein PAB1 (via PABC domain), conferring substrate specificity of the enzyme complex.</text>
</comment>
<keyword evidence="6 7" id="KW-0175">Coiled coil</keyword>
<comment type="function">
    <text evidence="7">Regulatory subunit of the poly(A)-nuclease (PAN) deadenylation complex, one of two cytoplasmic mRNA deadenylases involved in mRNA turnover. PAN specifically shortens poly(A) tails of RNA and the activity is stimulated by poly(A)-binding protein PAB1. PAN deadenylation is followed by rapid degradation of the shortened mRNA tails by the CCR4-NOT complex. Deadenylated mRNAs are then degraded by two alternative mechanisms, namely exosome-mediated 3'-5' exonucleolytic degradation, or deadenlyation-dependent mRNA decaping and subsequent 5'-3' exonucleolytic degradation by XRN1. May also be involved in post-transcriptional maturation of mRNA poly(A) tails. PAN3 acts as a positive regulator for PAN activity, recruiting the catalytic subunit PAN2 to mRNA via its interaction with RNA and with PAB1.</text>
</comment>
<evidence type="ECO:0000256" key="1">
    <source>
        <dbReference type="ARBA" id="ARBA00004496"/>
    </source>
</evidence>
<proteinExistence type="inferred from homology"/>
<feature type="region of interest" description="Knob domain" evidence="7">
    <location>
        <begin position="488"/>
        <end position="582"/>
    </location>
</feature>
<evidence type="ECO:0000313" key="13">
    <source>
        <dbReference type="Proteomes" id="UP000007148"/>
    </source>
</evidence>
<dbReference type="AlphaFoldDB" id="G4T570"/>
<evidence type="ECO:0000259" key="10">
    <source>
        <dbReference type="PROSITE" id="PS50011"/>
    </source>
</evidence>
<dbReference type="InterPro" id="IPR041332">
    <property type="entry name" value="Pan3_CK"/>
</dbReference>
<keyword evidence="5 7" id="KW-0067">ATP-binding</keyword>
<dbReference type="HOGENOM" id="CLU_016423_2_0_1"/>
<feature type="domain" description="C3H1-type" evidence="11">
    <location>
        <begin position="32"/>
        <end position="61"/>
    </location>
</feature>
<sequence>MPPQPASSAIQIVNPGSSTASASTTVRKPSEPSQQRQCRNVLIYGNCKYEGKGCAFYHPPKSPQAESLPDPNNLARIASPVLAQHVNAPEFVPGALTHGPTVSFPEPVSQGPASRAELQDSSAEEFYAKPSGGALYPLDYHLYTKSAVPVPDQSASKGGFFVAEDIRLELQRRMDDIWAPPVSTVALPEVHHYHSLSPLEPVAGDRRKYFGHWNSICYRAISTSNGSVYALRRLENFHLAHESILANAELWKRIIHPNIASFREAFTTRAFNDSSLVLVYDYYPLATTLFDTFLKPRTSAFTNRQLRTDQLDPIPETTLWSFLIQIANAMKAIHDRALAFRVLDATKILLTGKSRLHINCCGLADLVGLDTQDRATQQQEDMIAFGRLMLALCCRNANIGINYAKTLEFISRVYSQELKNAIHFLLQPPPLATHGTPKIIGQVFDFIGGRLLQEMDAMQLRSDSLEAQLACELENGRLVRLLSKFGFINERPEFARDFRWSETGDKYIVKLFRDLVFHAVDEHGRPVVSLSHVLMHLNKLDCGSEEKLMLVSRDEQSCLVVSYKEIKRCVESAFRELVSGVY</sequence>
<dbReference type="Proteomes" id="UP000007148">
    <property type="component" value="Unassembled WGS sequence"/>
</dbReference>
<dbReference type="InterPro" id="IPR030844">
    <property type="entry name" value="PAN3"/>
</dbReference>
<dbReference type="GO" id="GO:0006397">
    <property type="term" value="P:mRNA processing"/>
    <property type="evidence" value="ECO:0007669"/>
    <property type="project" value="UniProtKB-KW"/>
</dbReference>
<name>G4T570_SERID</name>
<dbReference type="GO" id="GO:0005524">
    <property type="term" value="F:ATP binding"/>
    <property type="evidence" value="ECO:0007669"/>
    <property type="project" value="UniProtKB-UniRule"/>
</dbReference>
<feature type="domain" description="Protein kinase" evidence="10">
    <location>
        <begin position="202"/>
        <end position="582"/>
    </location>
</feature>
<dbReference type="OrthoDB" id="204958at2759"/>
<evidence type="ECO:0000256" key="2">
    <source>
        <dbReference type="ARBA" id="ARBA00022490"/>
    </source>
</evidence>
<dbReference type="Gene3D" id="1.20.5.5160">
    <property type="match status" value="1"/>
</dbReference>
<keyword evidence="4 7" id="KW-0547">Nucleotide-binding</keyword>
<evidence type="ECO:0000256" key="5">
    <source>
        <dbReference type="ARBA" id="ARBA00022840"/>
    </source>
</evidence>
<dbReference type="InParanoid" id="G4T570"/>
<evidence type="ECO:0000256" key="8">
    <source>
        <dbReference type="PROSITE-ProRule" id="PRU00723"/>
    </source>
</evidence>
<dbReference type="Pfam" id="PF25586">
    <property type="entry name" value="zf-CCCH_PAN3"/>
    <property type="match status" value="1"/>
</dbReference>
<keyword evidence="13" id="KW-1185">Reference proteome</keyword>
<dbReference type="EMBL" id="CAFZ01000002">
    <property type="protein sequence ID" value="CCA66483.1"/>
    <property type="molecule type" value="Genomic_DNA"/>
</dbReference>
<feature type="region of interest" description="Pseudokinase domain" evidence="7">
    <location>
        <begin position="175"/>
        <end position="448"/>
    </location>
</feature>
<dbReference type="eggNOG" id="KOG3741">
    <property type="taxonomic scope" value="Eukaryota"/>
</dbReference>
<evidence type="ECO:0000256" key="6">
    <source>
        <dbReference type="ARBA" id="ARBA00023054"/>
    </source>
</evidence>
<evidence type="ECO:0000256" key="3">
    <source>
        <dbReference type="ARBA" id="ARBA00022664"/>
    </source>
</evidence>
<keyword evidence="3 7" id="KW-0507">mRNA processing</keyword>
<comment type="caution">
    <text evidence="12">The sequence shown here is derived from an EMBL/GenBank/DDBJ whole genome shotgun (WGS) entry which is preliminary data.</text>
</comment>
<keyword evidence="8" id="KW-0862">Zinc</keyword>
<dbReference type="Gene3D" id="1.10.287.3700">
    <property type="match status" value="1"/>
</dbReference>
<evidence type="ECO:0000256" key="9">
    <source>
        <dbReference type="SAM" id="MobiDB-lite"/>
    </source>
</evidence>
<evidence type="ECO:0000313" key="12">
    <source>
        <dbReference type="EMBL" id="CCA66483.1"/>
    </source>
</evidence>
<evidence type="ECO:0000256" key="4">
    <source>
        <dbReference type="ARBA" id="ARBA00022741"/>
    </source>
</evidence>
<gene>
    <name evidence="7" type="primary">PAN3</name>
    <name evidence="12" type="ORF">PIIN_00168</name>
</gene>
<dbReference type="PANTHER" id="PTHR12272">
    <property type="entry name" value="DEADENYLATION COMPLEX SUBUNIT PAN3"/>
    <property type="match status" value="1"/>
</dbReference>
<dbReference type="SUPFAM" id="SSF56112">
    <property type="entry name" value="Protein kinase-like (PK-like)"/>
    <property type="match status" value="1"/>
</dbReference>
<feature type="zinc finger region" description="C3H1-type" evidence="8">
    <location>
        <begin position="32"/>
        <end position="61"/>
    </location>
</feature>
<feature type="binding site" evidence="7">
    <location>
        <begin position="281"/>
        <end position="288"/>
    </location>
    <ligand>
        <name>ATP</name>
        <dbReference type="ChEBI" id="CHEBI:30616"/>
    </ligand>
</feature>
<feature type="region of interest" description="Disordered" evidence="9">
    <location>
        <begin position="1"/>
        <end position="35"/>
    </location>
</feature>
<dbReference type="Gene3D" id="1.10.510.10">
    <property type="entry name" value="Transferase(Phosphotransferase) domain 1"/>
    <property type="match status" value="1"/>
</dbReference>
<comment type="caution">
    <text evidence="7">Lacks conserved residue(s) required for the propagation of feature annotation.</text>
</comment>
<dbReference type="GO" id="GO:0000289">
    <property type="term" value="P:nuclear-transcribed mRNA poly(A) tail shortening"/>
    <property type="evidence" value="ECO:0007669"/>
    <property type="project" value="UniProtKB-UniRule"/>
</dbReference>
<dbReference type="PROSITE" id="PS50011">
    <property type="entry name" value="PROTEIN_KINASE_DOM"/>
    <property type="match status" value="1"/>
</dbReference>
<dbReference type="FunFam" id="1.10.287.3700:FF:000001">
    <property type="entry name" value="PAN2-PAN3 deadenylation complex subunit PAN3"/>
    <property type="match status" value="1"/>
</dbReference>
<accession>G4T570</accession>
<dbReference type="GO" id="GO:0004672">
    <property type="term" value="F:protein kinase activity"/>
    <property type="evidence" value="ECO:0007669"/>
    <property type="project" value="InterPro"/>
</dbReference>